<accession>A0A8X7QKX8</accession>
<dbReference type="OrthoDB" id="10033309at2759"/>
<dbReference type="SUPFAM" id="SSF51230">
    <property type="entry name" value="Single hybrid motif"/>
    <property type="match status" value="1"/>
</dbReference>
<proteinExistence type="predicted"/>
<dbReference type="GO" id="GO:0005868">
    <property type="term" value="C:cytoplasmic dynein complex"/>
    <property type="evidence" value="ECO:0007669"/>
    <property type="project" value="TreeGrafter"/>
</dbReference>
<dbReference type="Pfam" id="PF01221">
    <property type="entry name" value="Dynein_light"/>
    <property type="match status" value="1"/>
</dbReference>
<gene>
    <name evidence="2" type="ORF">Bca52824_066378</name>
</gene>
<dbReference type="PROSITE" id="PS50968">
    <property type="entry name" value="BIOTINYL_LIPOYL"/>
    <property type="match status" value="1"/>
</dbReference>
<evidence type="ECO:0000313" key="2">
    <source>
        <dbReference type="EMBL" id="KAG2271823.1"/>
    </source>
</evidence>
<dbReference type="InterPro" id="IPR037177">
    <property type="entry name" value="DLC_sf"/>
</dbReference>
<name>A0A8X7QKX8_BRACI</name>
<dbReference type="GO" id="GO:0007017">
    <property type="term" value="P:microtubule-based process"/>
    <property type="evidence" value="ECO:0007669"/>
    <property type="project" value="InterPro"/>
</dbReference>
<dbReference type="GO" id="GO:0045505">
    <property type="term" value="F:dynein intermediate chain binding"/>
    <property type="evidence" value="ECO:0007669"/>
    <property type="project" value="TreeGrafter"/>
</dbReference>
<dbReference type="SMART" id="SM01375">
    <property type="entry name" value="Dynein_light"/>
    <property type="match status" value="1"/>
</dbReference>
<protein>
    <recommendedName>
        <fullName evidence="1">Lipoyl-binding domain-containing protein</fullName>
    </recommendedName>
</protein>
<organism evidence="2 3">
    <name type="scientific">Brassica carinata</name>
    <name type="common">Ethiopian mustard</name>
    <name type="synonym">Abyssinian cabbage</name>
    <dbReference type="NCBI Taxonomy" id="52824"/>
    <lineage>
        <taxon>Eukaryota</taxon>
        <taxon>Viridiplantae</taxon>
        <taxon>Streptophyta</taxon>
        <taxon>Embryophyta</taxon>
        <taxon>Tracheophyta</taxon>
        <taxon>Spermatophyta</taxon>
        <taxon>Magnoliopsida</taxon>
        <taxon>eudicotyledons</taxon>
        <taxon>Gunneridae</taxon>
        <taxon>Pentapetalae</taxon>
        <taxon>rosids</taxon>
        <taxon>malvids</taxon>
        <taxon>Brassicales</taxon>
        <taxon>Brassicaceae</taxon>
        <taxon>Brassiceae</taxon>
        <taxon>Brassica</taxon>
    </lineage>
</organism>
<dbReference type="AlphaFoldDB" id="A0A8X7QKX8"/>
<dbReference type="PANTHER" id="PTHR11886">
    <property type="entry name" value="DYNEIN LIGHT CHAIN"/>
    <property type="match status" value="1"/>
</dbReference>
<dbReference type="InterPro" id="IPR033753">
    <property type="entry name" value="GCV_H/Fam206"/>
</dbReference>
<dbReference type="InterPro" id="IPR001372">
    <property type="entry name" value="Dynein_light_chain_typ-1/2"/>
</dbReference>
<evidence type="ECO:0000259" key="1">
    <source>
        <dbReference type="PROSITE" id="PS50968"/>
    </source>
</evidence>
<dbReference type="Gene3D" id="2.40.50.100">
    <property type="match status" value="1"/>
</dbReference>
<dbReference type="SUPFAM" id="SSF54648">
    <property type="entry name" value="DLC"/>
    <property type="match status" value="1"/>
</dbReference>
<dbReference type="PANTHER" id="PTHR11886:SF72">
    <property type="entry name" value="DYNEIN LIGHT CHAIN"/>
    <property type="match status" value="1"/>
</dbReference>
<dbReference type="CDD" id="cd06848">
    <property type="entry name" value="GCS_H"/>
    <property type="match status" value="1"/>
</dbReference>
<feature type="domain" description="Lipoyl-binding" evidence="1">
    <location>
        <begin position="1"/>
        <end position="72"/>
    </location>
</feature>
<dbReference type="InterPro" id="IPR000089">
    <property type="entry name" value="Biotin_lipoyl"/>
</dbReference>
<dbReference type="InterPro" id="IPR011053">
    <property type="entry name" value="Single_hybrid_motif"/>
</dbReference>
<comment type="caution">
    <text evidence="2">The sequence shown here is derived from an EMBL/GenBank/DDBJ whole genome shotgun (WGS) entry which is preliminary data.</text>
</comment>
<evidence type="ECO:0000313" key="3">
    <source>
        <dbReference type="Proteomes" id="UP000886595"/>
    </source>
</evidence>
<dbReference type="FunFam" id="3.30.740.10:FF:000004">
    <property type="entry name" value="Dynein light chain"/>
    <property type="match status" value="1"/>
</dbReference>
<dbReference type="Gene3D" id="3.30.740.10">
    <property type="entry name" value="Protein Inhibitor Of Neuronal Nitric Oxide Synthase"/>
    <property type="match status" value="1"/>
</dbReference>
<keyword evidence="3" id="KW-1185">Reference proteome</keyword>
<sequence>MIESEIVFLSKVLIIGLFVIYDQRVLVESVKATSDINSPVSGKVVEVNEVLSESPGLVNRSPYEDGWIIKVELSDAGELQTENERDHSEAKGHSFNNIPDGNKLRYEPIHLLSIELKMLEGKAKVEDTDMPVKMQMKALNIASQSLDLFDVSDCQPIAAHIKKEFDERYGSGWQCVVGSNFGCFFTHSKGTFIYFHLGTLNFLIFKGATL</sequence>
<dbReference type="Proteomes" id="UP000886595">
    <property type="component" value="Unassembled WGS sequence"/>
</dbReference>
<dbReference type="EMBL" id="JAAMPC010000013">
    <property type="protein sequence ID" value="KAG2271823.1"/>
    <property type="molecule type" value="Genomic_DNA"/>
</dbReference>
<dbReference type="Pfam" id="PF01597">
    <property type="entry name" value="GCV_H"/>
    <property type="match status" value="1"/>
</dbReference>
<reference evidence="2 3" key="1">
    <citation type="submission" date="2020-02" db="EMBL/GenBank/DDBJ databases">
        <authorList>
            <person name="Ma Q."/>
            <person name="Huang Y."/>
            <person name="Song X."/>
            <person name="Pei D."/>
        </authorList>
    </citation>
    <scope>NUCLEOTIDE SEQUENCE [LARGE SCALE GENOMIC DNA]</scope>
    <source>
        <strain evidence="2">Sxm20200214</strain>
        <tissue evidence="2">Leaf</tissue>
    </source>
</reference>